<protein>
    <recommendedName>
        <fullName evidence="4">DUF4254 domain-containing protein</fullName>
    </recommendedName>
</protein>
<proteinExistence type="predicted"/>
<name>A0ABQ6BZS0_9BURK</name>
<evidence type="ECO:0000313" key="2">
    <source>
        <dbReference type="EMBL" id="GLS13638.1"/>
    </source>
</evidence>
<evidence type="ECO:0000256" key="1">
    <source>
        <dbReference type="SAM" id="MobiDB-lite"/>
    </source>
</evidence>
<sequence length="186" mass="20319">MTRKTTPYARKRAARARHQAAHPVSDANLAWITAIERSRPFDDDPVIPGLTAPTGSNAVAAAIMVRTALDDLLAHRVKPDDTRAADLVSHAIDMAHIRALQIQPDDDNPALPPLLAAKAAMYQVRQRRVRVGAWGLAGPEREQLLAAIDIYEDVLKASSPNQMAKAVDIRREALRKGYVWAPGIGE</sequence>
<dbReference type="RefSeq" id="WP_284306987.1">
    <property type="nucleotide sequence ID" value="NZ_BSPB01000005.1"/>
</dbReference>
<evidence type="ECO:0000313" key="3">
    <source>
        <dbReference type="Proteomes" id="UP001156903"/>
    </source>
</evidence>
<evidence type="ECO:0008006" key="4">
    <source>
        <dbReference type="Google" id="ProtNLM"/>
    </source>
</evidence>
<gene>
    <name evidence="2" type="ORF">GCM10007935_10680</name>
</gene>
<keyword evidence="3" id="KW-1185">Reference proteome</keyword>
<feature type="region of interest" description="Disordered" evidence="1">
    <location>
        <begin position="1"/>
        <end position="20"/>
    </location>
</feature>
<organism evidence="2 3">
    <name type="scientific">Hydrogenophaga electricum</name>
    <dbReference type="NCBI Taxonomy" id="1230953"/>
    <lineage>
        <taxon>Bacteria</taxon>
        <taxon>Pseudomonadati</taxon>
        <taxon>Pseudomonadota</taxon>
        <taxon>Betaproteobacteria</taxon>
        <taxon>Burkholderiales</taxon>
        <taxon>Comamonadaceae</taxon>
        <taxon>Hydrogenophaga</taxon>
    </lineage>
</organism>
<comment type="caution">
    <text evidence="2">The sequence shown here is derived from an EMBL/GenBank/DDBJ whole genome shotgun (WGS) entry which is preliminary data.</text>
</comment>
<reference evidence="3" key="1">
    <citation type="journal article" date="2019" name="Int. J. Syst. Evol. Microbiol.">
        <title>The Global Catalogue of Microorganisms (GCM) 10K type strain sequencing project: providing services to taxonomists for standard genome sequencing and annotation.</title>
        <authorList>
            <consortium name="The Broad Institute Genomics Platform"/>
            <consortium name="The Broad Institute Genome Sequencing Center for Infectious Disease"/>
            <person name="Wu L."/>
            <person name="Ma J."/>
        </authorList>
    </citation>
    <scope>NUCLEOTIDE SEQUENCE [LARGE SCALE GENOMIC DNA]</scope>
    <source>
        <strain evidence="3">NBRC 109341</strain>
    </source>
</reference>
<accession>A0ABQ6BZS0</accession>
<dbReference type="EMBL" id="BSPB01000005">
    <property type="protein sequence ID" value="GLS13638.1"/>
    <property type="molecule type" value="Genomic_DNA"/>
</dbReference>
<dbReference type="Proteomes" id="UP001156903">
    <property type="component" value="Unassembled WGS sequence"/>
</dbReference>